<comment type="caution">
    <text evidence="1">The sequence shown here is derived from an EMBL/GenBank/DDBJ whole genome shotgun (WGS) entry which is preliminary data.</text>
</comment>
<dbReference type="AlphaFoldDB" id="A0A6M0SQ55"/>
<dbReference type="EMBL" id="SGKU01000039">
    <property type="protein sequence ID" value="NFA43453.1"/>
    <property type="molecule type" value="Genomic_DNA"/>
</dbReference>
<evidence type="ECO:0000313" key="2">
    <source>
        <dbReference type="Proteomes" id="UP000472355"/>
    </source>
</evidence>
<organism evidence="1 2">
    <name type="scientific">Clostridium botulinum</name>
    <dbReference type="NCBI Taxonomy" id="1491"/>
    <lineage>
        <taxon>Bacteria</taxon>
        <taxon>Bacillati</taxon>
        <taxon>Bacillota</taxon>
        <taxon>Clostridia</taxon>
        <taxon>Eubacteriales</taxon>
        <taxon>Clostridiaceae</taxon>
        <taxon>Clostridium</taxon>
    </lineage>
</organism>
<sequence>MKILFLKSVIDINELKELKINNKITFNPNELNIDIVIKDNKLYFQNYKDYSIDYTNWSENVNLAFIVSVLEETLSELASMNF</sequence>
<accession>A0A6M0SQ55</accession>
<proteinExistence type="predicted"/>
<evidence type="ECO:0000313" key="1">
    <source>
        <dbReference type="EMBL" id="NFA43453.1"/>
    </source>
</evidence>
<dbReference type="Proteomes" id="UP000472355">
    <property type="component" value="Unassembled WGS sequence"/>
</dbReference>
<reference evidence="1 2" key="1">
    <citation type="submission" date="2019-02" db="EMBL/GenBank/DDBJ databases">
        <title>Genome sequencing of Clostridium botulinum clinical isolates.</title>
        <authorList>
            <person name="Brunt J."/>
            <person name="Van Vliet A.H.M."/>
            <person name="Stringer S.C."/>
            <person name="Grant K.A."/>
            <person name="Carter A.C."/>
            <person name="Peck M.W."/>
        </authorList>
    </citation>
    <scope>NUCLEOTIDE SEQUENCE [LARGE SCALE GENOMIC DNA]</scope>
    <source>
        <strain evidence="1 2">H113700579</strain>
    </source>
</reference>
<gene>
    <name evidence="1" type="ORF">EXM65_12925</name>
</gene>
<protein>
    <submittedName>
        <fullName evidence="1">Uncharacterized protein</fullName>
    </submittedName>
</protein>
<name>A0A6M0SQ55_CLOBO</name>